<proteinExistence type="predicted"/>
<feature type="transmembrane region" description="Helical" evidence="1">
    <location>
        <begin position="70"/>
        <end position="85"/>
    </location>
</feature>
<dbReference type="RefSeq" id="WP_110269186.1">
    <property type="nucleotide sequence ID" value="NZ_CP029289.2"/>
</dbReference>
<gene>
    <name evidence="2" type="ORF">DFR85_00445</name>
</gene>
<feature type="transmembrane region" description="Helical" evidence="1">
    <location>
        <begin position="121"/>
        <end position="138"/>
    </location>
</feature>
<keyword evidence="1" id="KW-1133">Transmembrane helix</keyword>
<organism evidence="2 3">
    <name type="scientific">Acidianus brierleyi</name>
    <dbReference type="NCBI Taxonomy" id="41673"/>
    <lineage>
        <taxon>Archaea</taxon>
        <taxon>Thermoproteota</taxon>
        <taxon>Thermoprotei</taxon>
        <taxon>Sulfolobales</taxon>
        <taxon>Sulfolobaceae</taxon>
        <taxon>Acidianus</taxon>
    </lineage>
</organism>
<protein>
    <recommendedName>
        <fullName evidence="4">Major facilitator superfamily (MFS) profile domain-containing protein</fullName>
    </recommendedName>
</protein>
<dbReference type="OrthoDB" id="37025at2157"/>
<keyword evidence="3" id="KW-1185">Reference proteome</keyword>
<dbReference type="InterPro" id="IPR036259">
    <property type="entry name" value="MFS_trans_sf"/>
</dbReference>
<feature type="transmembrane region" description="Helical" evidence="1">
    <location>
        <begin position="91"/>
        <end position="109"/>
    </location>
</feature>
<reference evidence="2 3" key="1">
    <citation type="submission" date="2018-05" db="EMBL/GenBank/DDBJ databases">
        <title>Complete Genome Sequences of Extremely Thermoacidophilic, Metal-Mobilizing Type-Strain Members of the Archaeal Family Sulfolobaceae: Acidianus brierleyi DSM-1651T, Acidianus sulfidivorans DSM-18786T, Metallosphaera hakonensis DSM-7519T, and Metallosphaera prunae DSM-10039T.</title>
        <authorList>
            <person name="Counts J.A."/>
            <person name="Kelly R.M."/>
        </authorList>
    </citation>
    <scope>NUCLEOTIDE SEQUENCE [LARGE SCALE GENOMIC DNA]</scope>
    <source>
        <strain evidence="2 3">DSM 1651</strain>
    </source>
</reference>
<name>A0A2U9IBB3_9CREN</name>
<keyword evidence="1" id="KW-0472">Membrane</keyword>
<dbReference type="SUPFAM" id="SSF103473">
    <property type="entry name" value="MFS general substrate transporter"/>
    <property type="match status" value="1"/>
</dbReference>
<dbReference type="GeneID" id="36830579"/>
<dbReference type="Gene3D" id="1.20.1250.20">
    <property type="entry name" value="MFS general substrate transporter like domains"/>
    <property type="match status" value="1"/>
</dbReference>
<evidence type="ECO:0000313" key="3">
    <source>
        <dbReference type="Proteomes" id="UP000248044"/>
    </source>
</evidence>
<feature type="transmembrane region" description="Helical" evidence="1">
    <location>
        <begin position="144"/>
        <end position="163"/>
    </location>
</feature>
<dbReference type="AlphaFoldDB" id="A0A2U9IBB3"/>
<keyword evidence="1" id="KW-0812">Transmembrane</keyword>
<evidence type="ECO:0008006" key="4">
    <source>
        <dbReference type="Google" id="ProtNLM"/>
    </source>
</evidence>
<feature type="transmembrane region" description="Helical" evidence="1">
    <location>
        <begin position="35"/>
        <end position="58"/>
    </location>
</feature>
<sequence>MLRLTKRTVTLPIIGYSLATFYLVGFIFYLKYLHFPIFLDTVLIGIPFIGRMLTPILYPLSVIKYGMEKILYLSLAIMGIISILEEFSDSLIILIIFRFITGVLYGLSTSSAIEMASMTKIRLLIGLTMGGWSIGWIFSALSAFFLSNLMLFTGLISIPFILYPTRRHGINLISTPVNSISTHISKKINIDFSVKAFIIFF</sequence>
<evidence type="ECO:0000313" key="2">
    <source>
        <dbReference type="EMBL" id="AWR93302.1"/>
    </source>
</evidence>
<dbReference type="Proteomes" id="UP000248044">
    <property type="component" value="Chromosome"/>
</dbReference>
<dbReference type="EMBL" id="CP029289">
    <property type="protein sequence ID" value="AWR93302.1"/>
    <property type="molecule type" value="Genomic_DNA"/>
</dbReference>
<dbReference type="KEGG" id="abri:DFR85_00445"/>
<evidence type="ECO:0000256" key="1">
    <source>
        <dbReference type="SAM" id="Phobius"/>
    </source>
</evidence>
<feature type="transmembrane region" description="Helical" evidence="1">
    <location>
        <begin position="9"/>
        <end position="29"/>
    </location>
</feature>
<accession>A0A2U9IBB3</accession>